<evidence type="ECO:0000256" key="7">
    <source>
        <dbReference type="ARBA" id="ARBA00023242"/>
    </source>
</evidence>
<dbReference type="PANTHER" id="PTHR22930:SF259">
    <property type="entry name" value="OS08G0106900 PROTEIN"/>
    <property type="match status" value="1"/>
</dbReference>
<evidence type="ECO:0000259" key="8">
    <source>
        <dbReference type="Pfam" id="PF13359"/>
    </source>
</evidence>
<dbReference type="Pfam" id="PF13359">
    <property type="entry name" value="DDE_Tnp_4"/>
    <property type="match status" value="1"/>
</dbReference>
<sequence length="157" mass="18098">MVKPKSTVPSKIREHTRFYPYFKDCIGAIDGTHIPATVKGRGVSSYRNRHGKISQNVLAACNFDLEFIYVLSGWEGSTHDSKLLHDALSRRNRLKVPQEPNDESPSLLLIQETEENNFEELFESQEQQRENANEWRTTMASNMWVDAQNARNESNEQ</sequence>
<comment type="subcellular location">
    <subcellularLocation>
        <location evidence="2">Nucleus</location>
    </subcellularLocation>
</comment>
<dbReference type="RefSeq" id="XP_015887611.2">
    <property type="nucleotide sequence ID" value="XM_016032125.2"/>
</dbReference>
<keyword evidence="6" id="KW-0378">Hydrolase</keyword>
<keyword evidence="4" id="KW-0540">Nuclease</keyword>
<feature type="domain" description="DDE Tnp4" evidence="8">
    <location>
        <begin position="29"/>
        <end position="86"/>
    </location>
</feature>
<keyword evidence="5" id="KW-0479">Metal-binding</keyword>
<evidence type="ECO:0000256" key="5">
    <source>
        <dbReference type="ARBA" id="ARBA00022723"/>
    </source>
</evidence>
<evidence type="ECO:0000256" key="6">
    <source>
        <dbReference type="ARBA" id="ARBA00022801"/>
    </source>
</evidence>
<dbReference type="InParanoid" id="A0A6P4A2A2"/>
<protein>
    <submittedName>
        <fullName evidence="10">Uncharacterized protein LOC107422650</fullName>
    </submittedName>
</protein>
<organism evidence="9 10">
    <name type="scientific">Ziziphus jujuba</name>
    <name type="common">Chinese jujube</name>
    <name type="synonym">Ziziphus sativa</name>
    <dbReference type="NCBI Taxonomy" id="326968"/>
    <lineage>
        <taxon>Eukaryota</taxon>
        <taxon>Viridiplantae</taxon>
        <taxon>Streptophyta</taxon>
        <taxon>Embryophyta</taxon>
        <taxon>Tracheophyta</taxon>
        <taxon>Spermatophyta</taxon>
        <taxon>Magnoliopsida</taxon>
        <taxon>eudicotyledons</taxon>
        <taxon>Gunneridae</taxon>
        <taxon>Pentapetalae</taxon>
        <taxon>rosids</taxon>
        <taxon>fabids</taxon>
        <taxon>Rosales</taxon>
        <taxon>Rhamnaceae</taxon>
        <taxon>Paliureae</taxon>
        <taxon>Ziziphus</taxon>
    </lineage>
</organism>
<dbReference type="GO" id="GO:0005634">
    <property type="term" value="C:nucleus"/>
    <property type="evidence" value="ECO:0007669"/>
    <property type="project" value="UniProtKB-SubCell"/>
</dbReference>
<dbReference type="KEGG" id="zju:107422650"/>
<evidence type="ECO:0000256" key="1">
    <source>
        <dbReference type="ARBA" id="ARBA00001968"/>
    </source>
</evidence>
<name>A0A6P4A2A2_ZIZJJ</name>
<dbReference type="InterPro" id="IPR027806">
    <property type="entry name" value="HARBI1_dom"/>
</dbReference>
<accession>A0A6P4A2A2</accession>
<evidence type="ECO:0000256" key="3">
    <source>
        <dbReference type="ARBA" id="ARBA00006958"/>
    </source>
</evidence>
<evidence type="ECO:0000313" key="9">
    <source>
        <dbReference type="Proteomes" id="UP001652623"/>
    </source>
</evidence>
<keyword evidence="9" id="KW-1185">Reference proteome</keyword>
<dbReference type="InterPro" id="IPR045249">
    <property type="entry name" value="HARBI1-like"/>
</dbReference>
<evidence type="ECO:0000313" key="10">
    <source>
        <dbReference type="RefSeq" id="XP_015887611.2"/>
    </source>
</evidence>
<dbReference type="Proteomes" id="UP001652623">
    <property type="component" value="Chromosome 7"/>
</dbReference>
<dbReference type="GO" id="GO:0046872">
    <property type="term" value="F:metal ion binding"/>
    <property type="evidence" value="ECO:0007669"/>
    <property type="project" value="UniProtKB-KW"/>
</dbReference>
<gene>
    <name evidence="10" type="primary">LOC107422650</name>
</gene>
<proteinExistence type="inferred from homology"/>
<evidence type="ECO:0000256" key="2">
    <source>
        <dbReference type="ARBA" id="ARBA00004123"/>
    </source>
</evidence>
<dbReference type="GO" id="GO:0016787">
    <property type="term" value="F:hydrolase activity"/>
    <property type="evidence" value="ECO:0007669"/>
    <property type="project" value="UniProtKB-KW"/>
</dbReference>
<keyword evidence="7" id="KW-0539">Nucleus</keyword>
<dbReference type="GO" id="GO:0004518">
    <property type="term" value="F:nuclease activity"/>
    <property type="evidence" value="ECO:0007669"/>
    <property type="project" value="UniProtKB-KW"/>
</dbReference>
<comment type="similarity">
    <text evidence="3">Belongs to the HARBI1 family.</text>
</comment>
<dbReference type="PANTHER" id="PTHR22930">
    <property type="match status" value="1"/>
</dbReference>
<dbReference type="AlphaFoldDB" id="A0A6P4A2A2"/>
<reference evidence="10" key="1">
    <citation type="submission" date="2025-08" db="UniProtKB">
        <authorList>
            <consortium name="RefSeq"/>
        </authorList>
    </citation>
    <scope>IDENTIFICATION</scope>
    <source>
        <tissue evidence="10">Seedling</tissue>
    </source>
</reference>
<dbReference type="GeneID" id="107422650"/>
<evidence type="ECO:0000256" key="4">
    <source>
        <dbReference type="ARBA" id="ARBA00022722"/>
    </source>
</evidence>
<comment type="cofactor">
    <cofactor evidence="1">
        <name>a divalent metal cation</name>
        <dbReference type="ChEBI" id="CHEBI:60240"/>
    </cofactor>
</comment>